<dbReference type="InterPro" id="IPR001387">
    <property type="entry name" value="Cro/C1-type_HTH"/>
</dbReference>
<name>A0A150F9A3_9BACI</name>
<dbReference type="AlphaFoldDB" id="A0A150F9A3"/>
<reference evidence="2" key="1">
    <citation type="submission" date="2016-02" db="EMBL/GenBank/DDBJ databases">
        <authorList>
            <person name="Dunlap C."/>
        </authorList>
    </citation>
    <scope>NUCLEOTIDE SEQUENCE [LARGE SCALE GENOMIC DNA]</scope>
    <source>
        <strain evidence="2">NRRL B-41092</strain>
    </source>
</reference>
<organism evidence="1 2">
    <name type="scientific">Bacillus nakamurai</name>
    <dbReference type="NCBI Taxonomy" id="1793963"/>
    <lineage>
        <taxon>Bacteria</taxon>
        <taxon>Bacillati</taxon>
        <taxon>Bacillota</taxon>
        <taxon>Bacilli</taxon>
        <taxon>Bacillales</taxon>
        <taxon>Bacillaceae</taxon>
        <taxon>Bacillus</taxon>
    </lineage>
</organism>
<proteinExistence type="predicted"/>
<evidence type="ECO:0000313" key="1">
    <source>
        <dbReference type="EMBL" id="KXZ21774.1"/>
    </source>
</evidence>
<gene>
    <name evidence="1" type="ORF">AXI58_12590</name>
</gene>
<dbReference type="InterPro" id="IPR047705">
    <property type="entry name" value="AimR-like"/>
</dbReference>
<accession>A0A150F9A3</accession>
<dbReference type="EMBL" id="LSBA01000006">
    <property type="protein sequence ID" value="KXZ21774.1"/>
    <property type="molecule type" value="Genomic_DNA"/>
</dbReference>
<sequence>MESVATRDIRIHIKELIKSSDEKQNVLAAKIGISEGYLSKFLSGKEINFWMVREIIRYVDPENETALMEQHCLTGVKKKNYASALEYCYTKQLYSVIEALISAQIERDGKYDLWSNIYRFILNSRFSFGNIEYTEGLKKFSPSCDEMRTLLSILEMYGYFYNGRYEITLYHIRSIRSLIENLSDPFLKIAFTARIEEVLVNIYLKQNNDVNKAREAAFSLLEKDLSINLNMTALYILALSYMNESYCHSYRYYLKCLNLLANFPDRIEEMVQNKEEIAILQYYWNKEILKEFQVTEFAKALGRSEPLTSFYSDPFYKKYALLFDGKREENAEKLLLSLYYFSQQQDQFRATIPKINLIKLGFNFNI</sequence>
<dbReference type="SUPFAM" id="SSF47413">
    <property type="entry name" value="lambda repressor-like DNA-binding domains"/>
    <property type="match status" value="1"/>
</dbReference>
<dbReference type="GO" id="GO:0003677">
    <property type="term" value="F:DNA binding"/>
    <property type="evidence" value="ECO:0007669"/>
    <property type="project" value="InterPro"/>
</dbReference>
<comment type="caution">
    <text evidence="1">The sequence shown here is derived from an EMBL/GenBank/DDBJ whole genome shotgun (WGS) entry which is preliminary data.</text>
</comment>
<evidence type="ECO:0000313" key="2">
    <source>
        <dbReference type="Proteomes" id="UP000075430"/>
    </source>
</evidence>
<dbReference type="NCBIfam" id="NF038310">
    <property type="entry name" value="lysogeny_AimR"/>
    <property type="match status" value="1"/>
</dbReference>
<dbReference type="OrthoDB" id="2906269at2"/>
<dbReference type="CDD" id="cd00093">
    <property type="entry name" value="HTH_XRE"/>
    <property type="match status" value="1"/>
</dbReference>
<evidence type="ECO:0008006" key="3">
    <source>
        <dbReference type="Google" id="ProtNLM"/>
    </source>
</evidence>
<dbReference type="STRING" id="1793963.AXI58_12590"/>
<dbReference type="InterPro" id="IPR010982">
    <property type="entry name" value="Lambda_DNA-bd_dom_sf"/>
</dbReference>
<dbReference type="RefSeq" id="WP_061521139.1">
    <property type="nucleotide sequence ID" value="NZ_JARLZY010000005.1"/>
</dbReference>
<dbReference type="Proteomes" id="UP000075430">
    <property type="component" value="Unassembled WGS sequence"/>
</dbReference>
<dbReference type="Pfam" id="PF22871">
    <property type="entry name" value="AimR"/>
    <property type="match status" value="1"/>
</dbReference>
<keyword evidence="2" id="KW-1185">Reference proteome</keyword>
<dbReference type="Gene3D" id="1.10.260.40">
    <property type="entry name" value="lambda repressor-like DNA-binding domains"/>
    <property type="match status" value="1"/>
</dbReference>
<protein>
    <recommendedName>
        <fullName evidence="3">HTH cro/C1-type domain-containing protein</fullName>
    </recommendedName>
</protein>